<keyword evidence="1" id="KW-0812">Transmembrane</keyword>
<feature type="transmembrane region" description="Helical" evidence="1">
    <location>
        <begin position="108"/>
        <end position="128"/>
    </location>
</feature>
<feature type="transmembrane region" description="Helical" evidence="1">
    <location>
        <begin position="255"/>
        <end position="274"/>
    </location>
</feature>
<gene>
    <name evidence="2" type="ORF">PSON_ATCC_30995.1.T0870065</name>
</gene>
<dbReference type="PANTHER" id="PTHR31600:SF2">
    <property type="entry name" value="GAMETE ENRICHED GENE 10 PROTEIN-RELATED"/>
    <property type="match status" value="1"/>
</dbReference>
<evidence type="ECO:0000313" key="3">
    <source>
        <dbReference type="Proteomes" id="UP000692954"/>
    </source>
</evidence>
<dbReference type="Proteomes" id="UP000692954">
    <property type="component" value="Unassembled WGS sequence"/>
</dbReference>
<dbReference type="InterPro" id="IPR052994">
    <property type="entry name" value="Tiny_macrocysts_regulators"/>
</dbReference>
<feature type="transmembrane region" description="Helical" evidence="1">
    <location>
        <begin position="1300"/>
        <end position="1317"/>
    </location>
</feature>
<dbReference type="EMBL" id="CAJJDN010000087">
    <property type="protein sequence ID" value="CAD8106603.1"/>
    <property type="molecule type" value="Genomic_DNA"/>
</dbReference>
<proteinExistence type="predicted"/>
<reference evidence="2" key="1">
    <citation type="submission" date="2021-01" db="EMBL/GenBank/DDBJ databases">
        <authorList>
            <consortium name="Genoscope - CEA"/>
            <person name="William W."/>
        </authorList>
    </citation>
    <scope>NUCLEOTIDE SEQUENCE</scope>
</reference>
<feature type="transmembrane region" description="Helical" evidence="1">
    <location>
        <begin position="1178"/>
        <end position="1202"/>
    </location>
</feature>
<comment type="caution">
    <text evidence="2">The sequence shown here is derived from an EMBL/GenBank/DDBJ whole genome shotgun (WGS) entry which is preliminary data.</text>
</comment>
<sequence length="1611" mass="191859">MNFQQNIIKKILIKQNIYQKFMQQYLKEIFHLRLAELLDHLYFHDTKSSINIIIVAIFLIQKLNLLFWTQNFNKEHSDEIYLNISGQLFSWITFQKPLDIIDSNQLKIIISIFYTFLHITMLAVFTFSLYNCQVISKIFTLYISYFQLVILYHTEIHQLNYQYDLVFTIIISLPPYINYLIIVYCSRNYFIITQQHMLRKYSYYNYLILLADFFYFITFSFINSDYVSQYSLLLLSVVYFVDAIIMQPYCIKFNLYYIGATGIFLISVIIRIVLWDKTLYTQFYGIVLLVPLFSYIFTQIYQIISDDIFQQKLSISLILNLGEIINHYNQNSIQKGIGDYIIKRFLDVQQLNAFNIFQLLELYIRNNDQNGNDEELQLYRILLKHEIQGTYLQSLLETKRNLMKNKKHSIFFKTIGFLISKKYDQQIKNLYQGEQKSSQNYHCLIIKIKEADNLFQNNINLFFNLIEQKIWIWDQLQKGYDNVENCVKDIKQLYQILIKLKSQLVSIISNEEMESILKLSTLKRFNFVELRFLSLFFSFIVNDYQQTKTIENHIEDLIKQENIYSNSILLNTKIMDNDLIIISSSILEQTGKIFRANTEEISRFFGYDEAIKKRNLGIINLFMPKFISQDHDRFIQKFINKGNSNLYNKGKQVFCKDYEGFVFPIILSFLHINEKSEDFILTSALQKVQSNQDYILFDLNGKILGISKYVYQMLMNNQSLTNNSTTQSMSSQVDSSIYECYIQFWIPNIISLIENLTLDHEQYQINKIIIEVAIQTNFVQYLSFFKQYQQINPNFCIDISYFEEFLKFVDEEIPKNQSLNIKIQFEIQIQSHSLPTDQLYYICSMSKQQKEVQSMISFDKTISTQQIQIPFNQASPKFITEIEKINDDLSQTRRMLEKQILLIKDGYHDKREELIFSKIESQQAMNKVNNSFEKKNIIHEFDDQKISQSSRQSRNSNFQVQYQIRELQKNQGFCISIKKIWIITLFLYIIIYLLVFLMLMVLSQQLQLLQYDIELVRIPDKFNRLYCSFVTIGQMDLERSLLGRDYGQYLIYRIAHHGKSIRHEMEHMMITLKNKFSILENEQRLSNLTVRFLNQYSYFETQLTMIQFDIIADSYTEQIYQYINQEINYTKSNHYYIIDEYYKLQFMKANLANQISSSQNLIDEIIVEIQNSQKTTIIILYILLGFQLFFLIGGILFLVHLWKQPFGIVQLQIQLLSQLSDSQIKTSIHAAKQAKQIINHPYIWKRTNYLNEFYNKAFQREGQDIFNNIQNNNLTNKKAKQNIRMIDYKFNHFNIYLKNLLYVLLLLSFILSSFFYMKNGLDTSKSEIQLTLQYVQFKQDLDSLMIVSQLLKTNSVLSERVRELGFLDQNFQLLDPKKYFNILEKELLQKFYQKEQKAQNVNQIIFQDIIDSKKISNTDKEILQTLYQDDLCSVIADQLPFCNFNDNQFDDFPDYPTPRRVDNNREIFRNGINGIFQKLIAIFNSYYELELQGKENRNETETQYFLQTPEFQHYILEYFFDVNKAVVQFFSTILESTMKILQTDFQNSLFYYLVFGISVLIVQGILQIYNLSKIQELVSACKFAFILMPTECLSEIKCLAIIKQIVKSYDQ</sequence>
<feature type="transmembrane region" description="Helical" evidence="1">
    <location>
        <begin position="134"/>
        <end position="153"/>
    </location>
</feature>
<evidence type="ECO:0000256" key="1">
    <source>
        <dbReference type="SAM" id="Phobius"/>
    </source>
</evidence>
<feature type="transmembrane region" description="Helical" evidence="1">
    <location>
        <begin position="1549"/>
        <end position="1569"/>
    </location>
</feature>
<feature type="transmembrane region" description="Helical" evidence="1">
    <location>
        <begin position="165"/>
        <end position="184"/>
    </location>
</feature>
<dbReference type="OrthoDB" id="301332at2759"/>
<evidence type="ECO:0000313" key="2">
    <source>
        <dbReference type="EMBL" id="CAD8106603.1"/>
    </source>
</evidence>
<name>A0A8S1PVL5_9CILI</name>
<keyword evidence="1" id="KW-0472">Membrane</keyword>
<feature type="transmembrane region" description="Helical" evidence="1">
    <location>
        <begin position="283"/>
        <end position="304"/>
    </location>
</feature>
<feature type="transmembrane region" description="Helical" evidence="1">
    <location>
        <begin position="50"/>
        <end position="68"/>
    </location>
</feature>
<keyword evidence="3" id="KW-1185">Reference proteome</keyword>
<dbReference type="PANTHER" id="PTHR31600">
    <property type="entry name" value="TINY MACROCYSTS PROTEIN B-RELATED"/>
    <property type="match status" value="1"/>
</dbReference>
<keyword evidence="1" id="KW-1133">Transmembrane helix</keyword>
<feature type="transmembrane region" description="Helical" evidence="1">
    <location>
        <begin position="204"/>
        <end position="223"/>
    </location>
</feature>
<organism evidence="2 3">
    <name type="scientific">Paramecium sonneborni</name>
    <dbReference type="NCBI Taxonomy" id="65129"/>
    <lineage>
        <taxon>Eukaryota</taxon>
        <taxon>Sar</taxon>
        <taxon>Alveolata</taxon>
        <taxon>Ciliophora</taxon>
        <taxon>Intramacronucleata</taxon>
        <taxon>Oligohymenophorea</taxon>
        <taxon>Peniculida</taxon>
        <taxon>Parameciidae</taxon>
        <taxon>Paramecium</taxon>
    </lineage>
</organism>
<feature type="transmembrane region" description="Helical" evidence="1">
    <location>
        <begin position="980"/>
        <end position="1002"/>
    </location>
</feature>
<accession>A0A8S1PVL5</accession>
<protein>
    <submittedName>
        <fullName evidence="2">Uncharacterized protein</fullName>
    </submittedName>
</protein>